<dbReference type="InterPro" id="IPR055355">
    <property type="entry name" value="ZP-C"/>
</dbReference>
<keyword evidence="4" id="KW-0812">Transmembrane</keyword>
<organism evidence="7 8">
    <name type="scientific">Hypsibius exemplaris</name>
    <name type="common">Freshwater tardigrade</name>
    <dbReference type="NCBI Taxonomy" id="2072580"/>
    <lineage>
        <taxon>Eukaryota</taxon>
        <taxon>Metazoa</taxon>
        <taxon>Ecdysozoa</taxon>
        <taxon>Tardigrada</taxon>
        <taxon>Eutardigrada</taxon>
        <taxon>Parachela</taxon>
        <taxon>Hypsibioidea</taxon>
        <taxon>Hypsibiidae</taxon>
        <taxon>Hypsibius</taxon>
    </lineage>
</organism>
<evidence type="ECO:0000259" key="6">
    <source>
        <dbReference type="PROSITE" id="PS51034"/>
    </source>
</evidence>
<protein>
    <recommendedName>
        <fullName evidence="6">ZP domain-containing protein</fullName>
    </recommendedName>
</protein>
<dbReference type="OrthoDB" id="9987373at2759"/>
<comment type="caution">
    <text evidence="7">The sequence shown here is derived from an EMBL/GenBank/DDBJ whole genome shotgun (WGS) entry which is preliminary data.</text>
</comment>
<keyword evidence="1 5" id="KW-0732">Signal</keyword>
<dbReference type="Proteomes" id="UP000192578">
    <property type="component" value="Unassembled WGS sequence"/>
</dbReference>
<dbReference type="PANTHER" id="PTHR14002:SF43">
    <property type="entry name" value="DELTA-LIKE PROTEIN"/>
    <property type="match status" value="1"/>
</dbReference>
<gene>
    <name evidence="7" type="ORF">BV898_01134</name>
</gene>
<name>A0A1W0XBW5_HYPEX</name>
<keyword evidence="4" id="KW-0472">Membrane</keyword>
<keyword evidence="4" id="KW-1133">Transmembrane helix</keyword>
<accession>A0A1W0XBW5</accession>
<keyword evidence="2" id="KW-1015">Disulfide bond</keyword>
<proteinExistence type="predicted"/>
<dbReference type="PANTHER" id="PTHR14002">
    <property type="entry name" value="ENDOGLIN/TGF-BETA RECEPTOR TYPE III"/>
    <property type="match status" value="1"/>
</dbReference>
<evidence type="ECO:0000256" key="1">
    <source>
        <dbReference type="ARBA" id="ARBA00022729"/>
    </source>
</evidence>
<feature type="domain" description="ZP" evidence="6">
    <location>
        <begin position="29"/>
        <end position="286"/>
    </location>
</feature>
<dbReference type="InterPro" id="IPR042235">
    <property type="entry name" value="ZP-C_dom"/>
</dbReference>
<feature type="region of interest" description="Disordered" evidence="3">
    <location>
        <begin position="399"/>
        <end position="421"/>
    </location>
</feature>
<evidence type="ECO:0000256" key="2">
    <source>
        <dbReference type="ARBA" id="ARBA00023157"/>
    </source>
</evidence>
<sequence>MSLTWALAFPLLSLLIYSPIFVAATGTLRCAGGQTEYQINFSFTDPKTKDKGIVENVRVGSLSRARPECSARPFPAFGLQTGFSVKFSYGQCDQQAQEANDDLTLSSIALIDVRFAGPLGLKRYQIGLKCVAHLGTSGNVQMEYPEPIVIQLPGSEAFFGIKFSLNISQAVRPQFGNTGETNVHIFSVELDAAFRATHTLIADRCWATATAAPDIGPRYDFISSVSCNEIGTDYVTHRREDSYRQVFEVAGFEFEVPTSTVYFHCDVKICTAGGDQTRCSESCPLTGASSKLATNSDFRLGSGVIHSNPDVPVYVTVSAQNGAPILAVDRPFPLAAIIAPVGIAAGVIVGAVLGSLAAVGVVGLTAVAVHRKISGETPAQAQTDRPNTPQMSRNDLTIIHPIHTRTANPKRAQEPSNESST</sequence>
<dbReference type="PROSITE" id="PS51034">
    <property type="entry name" value="ZP_2"/>
    <property type="match status" value="1"/>
</dbReference>
<feature type="transmembrane region" description="Helical" evidence="4">
    <location>
        <begin position="334"/>
        <end position="367"/>
    </location>
</feature>
<evidence type="ECO:0000313" key="7">
    <source>
        <dbReference type="EMBL" id="OQV24920.1"/>
    </source>
</evidence>
<feature type="signal peptide" evidence="5">
    <location>
        <begin position="1"/>
        <end position="24"/>
    </location>
</feature>
<dbReference type="EMBL" id="MTYJ01000004">
    <property type="protein sequence ID" value="OQV24920.1"/>
    <property type="molecule type" value="Genomic_DNA"/>
</dbReference>
<evidence type="ECO:0000256" key="4">
    <source>
        <dbReference type="SAM" id="Phobius"/>
    </source>
</evidence>
<dbReference type="AlphaFoldDB" id="A0A1W0XBW5"/>
<feature type="chain" id="PRO_5012393377" description="ZP domain-containing protein" evidence="5">
    <location>
        <begin position="25"/>
        <end position="421"/>
    </location>
</feature>
<evidence type="ECO:0000256" key="3">
    <source>
        <dbReference type="SAM" id="MobiDB-lite"/>
    </source>
</evidence>
<dbReference type="SMART" id="SM00241">
    <property type="entry name" value="ZP"/>
    <property type="match status" value="1"/>
</dbReference>
<dbReference type="InterPro" id="IPR001507">
    <property type="entry name" value="ZP_dom"/>
</dbReference>
<reference evidence="8" key="1">
    <citation type="submission" date="2017-01" db="EMBL/GenBank/DDBJ databases">
        <title>Comparative genomics of anhydrobiosis in the tardigrade Hypsibius dujardini.</title>
        <authorList>
            <person name="Yoshida Y."/>
            <person name="Koutsovoulos G."/>
            <person name="Laetsch D."/>
            <person name="Stevens L."/>
            <person name="Kumar S."/>
            <person name="Horikawa D."/>
            <person name="Ishino K."/>
            <person name="Komine S."/>
            <person name="Tomita M."/>
            <person name="Blaxter M."/>
            <person name="Arakawa K."/>
        </authorList>
    </citation>
    <scope>NUCLEOTIDE SEQUENCE [LARGE SCALE GENOMIC DNA]</scope>
    <source>
        <strain evidence="8">Z151</strain>
    </source>
</reference>
<evidence type="ECO:0000313" key="8">
    <source>
        <dbReference type="Proteomes" id="UP000192578"/>
    </source>
</evidence>
<evidence type="ECO:0000256" key="5">
    <source>
        <dbReference type="SAM" id="SignalP"/>
    </source>
</evidence>
<dbReference type="Gene3D" id="2.60.40.4100">
    <property type="entry name" value="Zona pellucida, ZP-C domain"/>
    <property type="match status" value="1"/>
</dbReference>
<dbReference type="Pfam" id="PF00100">
    <property type="entry name" value="Zona_pellucida"/>
    <property type="match status" value="1"/>
</dbReference>
<keyword evidence="8" id="KW-1185">Reference proteome</keyword>